<dbReference type="AlphaFoldDB" id="A0AAE9ZYG9"/>
<keyword evidence="1" id="KW-0732">Signal</keyword>
<accession>A0AAE9ZYG9</accession>
<dbReference type="EMBL" id="CP119075">
    <property type="protein sequence ID" value="WED63523.1"/>
    <property type="molecule type" value="Genomic_DNA"/>
</dbReference>
<evidence type="ECO:0000313" key="3">
    <source>
        <dbReference type="Proteomes" id="UP001218638"/>
    </source>
</evidence>
<keyword evidence="3" id="KW-1185">Reference proteome</keyword>
<organism evidence="2 3">
    <name type="scientific">Synoicihabitans lomoniglobus</name>
    <dbReference type="NCBI Taxonomy" id="2909285"/>
    <lineage>
        <taxon>Bacteria</taxon>
        <taxon>Pseudomonadati</taxon>
        <taxon>Verrucomicrobiota</taxon>
        <taxon>Opitutia</taxon>
        <taxon>Opitutales</taxon>
        <taxon>Opitutaceae</taxon>
        <taxon>Synoicihabitans</taxon>
    </lineage>
</organism>
<feature type="signal peptide" evidence="1">
    <location>
        <begin position="1"/>
        <end position="23"/>
    </location>
</feature>
<dbReference type="KEGG" id="slom:PXH66_14390"/>
<sequence length="254" mass="27321">MKKTILRRSVAVATIGFFFSAFAVGLCGQTTVFTITGQAESTNLGYVQGNTYTFSFTMNDNFANANAYDTSFDDRHNWWREELTGNDQLFLDVTSSSLSGTYQRPTLAAGDPSSEIKTDENYDSLTMTIDSNLETLSGLTSPDGTGIHMFYAQNLESDGWNLTADSTAYEVGDYFSSLDGSYSIGYGKFFMNTPSSGYIQFNVGGNSVAVSHISAVPEPSAFAAILGAAALVGVMTQRRRTKRPASAVNDLGAA</sequence>
<evidence type="ECO:0000256" key="1">
    <source>
        <dbReference type="SAM" id="SignalP"/>
    </source>
</evidence>
<gene>
    <name evidence="2" type="ORF">PXH66_14390</name>
</gene>
<proteinExistence type="predicted"/>
<evidence type="ECO:0000313" key="2">
    <source>
        <dbReference type="EMBL" id="WED63523.1"/>
    </source>
</evidence>
<name>A0AAE9ZYG9_9BACT</name>
<protein>
    <recommendedName>
        <fullName evidence="4">PEP-CTERM protein-sorting domain-containing protein</fullName>
    </recommendedName>
</protein>
<feature type="chain" id="PRO_5042283128" description="PEP-CTERM protein-sorting domain-containing protein" evidence="1">
    <location>
        <begin position="24"/>
        <end position="254"/>
    </location>
</feature>
<reference evidence="2" key="1">
    <citation type="submission" date="2023-03" db="EMBL/GenBank/DDBJ databases">
        <title>Lomoglobus Profundus gen. nov., sp. nov., a novel member of the phylum Verrucomicrobia, isolated from deep-marine sediment of South China Sea.</title>
        <authorList>
            <person name="Ahmad T."/>
            <person name="Ishaq S.E."/>
            <person name="Wang F."/>
        </authorList>
    </citation>
    <scope>NUCLEOTIDE SEQUENCE</scope>
    <source>
        <strain evidence="2">LMO-M01</strain>
    </source>
</reference>
<evidence type="ECO:0008006" key="4">
    <source>
        <dbReference type="Google" id="ProtNLM"/>
    </source>
</evidence>
<dbReference type="RefSeq" id="WP_330929732.1">
    <property type="nucleotide sequence ID" value="NZ_CP119075.1"/>
</dbReference>
<dbReference type="Proteomes" id="UP001218638">
    <property type="component" value="Chromosome"/>
</dbReference>